<feature type="transmembrane region" description="Helical" evidence="7">
    <location>
        <begin position="209"/>
        <end position="231"/>
    </location>
</feature>
<proteinExistence type="predicted"/>
<feature type="transmembrane region" description="Helical" evidence="7">
    <location>
        <begin position="103"/>
        <end position="126"/>
    </location>
</feature>
<evidence type="ECO:0000313" key="8">
    <source>
        <dbReference type="EMBL" id="MCH9276947.1"/>
    </source>
</evidence>
<dbReference type="PANTHER" id="PTHR34857:SF2">
    <property type="entry name" value="SLL0384 PROTEIN"/>
    <property type="match status" value="1"/>
</dbReference>
<name>A0ABS9VXV8_9BIFI</name>
<dbReference type="EMBL" id="JAFEJT020000067">
    <property type="protein sequence ID" value="MCH9276947.1"/>
    <property type="molecule type" value="Genomic_DNA"/>
</dbReference>
<reference evidence="8 9" key="1">
    <citation type="journal article" date="2021" name="Environ. Microbiol.">
        <title>Genetic insights into the dark matter of the mammalian gut microbiota through targeted genome reconstruction.</title>
        <authorList>
            <person name="Lugli G.A."/>
            <person name="Alessandri G."/>
            <person name="Milani C."/>
            <person name="Viappiani A."/>
            <person name="Fontana F."/>
            <person name="Tarracchini C."/>
            <person name="Mancabelli L."/>
            <person name="Argentini C."/>
            <person name="Ruiz L."/>
            <person name="Margolles A."/>
            <person name="van Sinderen D."/>
            <person name="Turroni F."/>
            <person name="Ventura M."/>
        </authorList>
    </citation>
    <scope>NUCLEOTIDE SEQUENCE [LARGE SCALE GENOMIC DNA]</scope>
    <source>
        <strain evidence="8 9">MA1</strain>
    </source>
</reference>
<keyword evidence="5 7" id="KW-0472">Membrane</keyword>
<keyword evidence="4 7" id="KW-1133">Transmembrane helix</keyword>
<keyword evidence="9" id="KW-1185">Reference proteome</keyword>
<evidence type="ECO:0000256" key="6">
    <source>
        <dbReference type="SAM" id="MobiDB-lite"/>
    </source>
</evidence>
<evidence type="ECO:0000256" key="1">
    <source>
        <dbReference type="ARBA" id="ARBA00004141"/>
    </source>
</evidence>
<gene>
    <name evidence="8" type="ORF">JS533_011820</name>
</gene>
<evidence type="ECO:0000256" key="4">
    <source>
        <dbReference type="ARBA" id="ARBA00022989"/>
    </source>
</evidence>
<evidence type="ECO:0000256" key="2">
    <source>
        <dbReference type="ARBA" id="ARBA00022475"/>
    </source>
</evidence>
<evidence type="ECO:0000256" key="3">
    <source>
        <dbReference type="ARBA" id="ARBA00022692"/>
    </source>
</evidence>
<dbReference type="RefSeq" id="WP_241514835.1">
    <property type="nucleotide sequence ID" value="NZ_JAFEJT020000067.1"/>
</dbReference>
<dbReference type="InterPro" id="IPR051611">
    <property type="entry name" value="ECF_transporter_component"/>
</dbReference>
<dbReference type="Pfam" id="PF02361">
    <property type="entry name" value="CbiQ"/>
    <property type="match status" value="1"/>
</dbReference>
<evidence type="ECO:0000256" key="5">
    <source>
        <dbReference type="ARBA" id="ARBA00023136"/>
    </source>
</evidence>
<protein>
    <submittedName>
        <fullName evidence="8">Energy-coupling factor transporter transmembrane protein EcfT</fullName>
    </submittedName>
</protein>
<dbReference type="CDD" id="cd16914">
    <property type="entry name" value="EcfT"/>
    <property type="match status" value="1"/>
</dbReference>
<keyword evidence="2" id="KW-1003">Cell membrane</keyword>
<comment type="caution">
    <text evidence="8">The sequence shown here is derived from an EMBL/GenBank/DDBJ whole genome shotgun (WGS) entry which is preliminary data.</text>
</comment>
<feature type="transmembrane region" description="Helical" evidence="7">
    <location>
        <begin position="22"/>
        <end position="52"/>
    </location>
</feature>
<reference evidence="8 9" key="2">
    <citation type="journal article" date="2021" name="Syst. Appl. Microbiol.">
        <title>Phylogenetic classification of ten novel species belonging to the genus Bifidobacterium comprising B. phasiani sp. nov., B. pongonis sp. nov., B. saguinibicoloris sp. nov., B. colobi sp. nov., B. simiiventris sp. nov., B. santillanense sp. nov., B. miconis sp. nov., B. amazonense sp. nov., B. pluvialisilvae sp. nov., and B. miconisargentati sp. nov.</title>
        <authorList>
            <person name="Lugli G.A."/>
            <person name="Calvete-Torre I."/>
            <person name="Alessandri G."/>
            <person name="Milani C."/>
            <person name="Turroni F."/>
            <person name="Laiolo P."/>
            <person name="Ossiprandi M.C."/>
            <person name="Margolles A."/>
            <person name="Ruiz L."/>
            <person name="Ventura M."/>
        </authorList>
    </citation>
    <scope>NUCLEOTIDE SEQUENCE [LARGE SCALE GENOMIC DNA]</scope>
    <source>
        <strain evidence="8 9">MA1</strain>
    </source>
</reference>
<dbReference type="Proteomes" id="UP000710815">
    <property type="component" value="Unassembled WGS sequence"/>
</dbReference>
<accession>A0ABS9VXV8</accession>
<comment type="subcellular location">
    <subcellularLocation>
        <location evidence="1">Membrane</location>
        <topology evidence="1">Multi-pass membrane protein</topology>
    </subcellularLocation>
</comment>
<feature type="region of interest" description="Disordered" evidence="6">
    <location>
        <begin position="178"/>
        <end position="200"/>
    </location>
</feature>
<feature type="transmembrane region" description="Helical" evidence="7">
    <location>
        <begin position="64"/>
        <end position="83"/>
    </location>
</feature>
<keyword evidence="3 7" id="KW-0812">Transmembrane</keyword>
<sequence>MNADLYVPGDGWLHRADPRVKFAMSLALLVLCLIWRNWMFMTAVLVLEHAMLIADRVPAERILWVWRVLAFVIVMIVVLWPIFDPSGAHELWRWGFLRLTRENLVMAAVMGLRIPALGFACFLTLFTTSQAKLIRGLVALGVPYRAGLTLATSLRYIPVFFGIFQSVSDAQRARGLDLSGDGEPAGPAESGRAGATGERRRRTLRGNPFTRLVARFTSYLPIIVAVLIRAYRMSQGVGWAMESRGLGLPVARTYRVRLRMRPADWALLAATVAVTVAATSVMAMIG</sequence>
<evidence type="ECO:0000313" key="9">
    <source>
        <dbReference type="Proteomes" id="UP000710815"/>
    </source>
</evidence>
<organism evidence="8 9">
    <name type="scientific">Bifidobacterium amazonense</name>
    <dbReference type="NCBI Taxonomy" id="2809027"/>
    <lineage>
        <taxon>Bacteria</taxon>
        <taxon>Bacillati</taxon>
        <taxon>Actinomycetota</taxon>
        <taxon>Actinomycetes</taxon>
        <taxon>Bifidobacteriales</taxon>
        <taxon>Bifidobacteriaceae</taxon>
        <taxon>Bifidobacterium</taxon>
    </lineage>
</organism>
<feature type="transmembrane region" description="Helical" evidence="7">
    <location>
        <begin position="265"/>
        <end position="285"/>
    </location>
</feature>
<evidence type="ECO:0000256" key="7">
    <source>
        <dbReference type="SAM" id="Phobius"/>
    </source>
</evidence>
<dbReference type="PANTHER" id="PTHR34857">
    <property type="entry name" value="SLL0384 PROTEIN"/>
    <property type="match status" value="1"/>
</dbReference>
<dbReference type="InterPro" id="IPR003339">
    <property type="entry name" value="ABC/ECF_trnsptr_transmembrane"/>
</dbReference>